<evidence type="ECO:0000313" key="1">
    <source>
        <dbReference type="EMBL" id="OLN31872.1"/>
    </source>
</evidence>
<organism evidence="1 2">
    <name type="scientific">Desulfosporosinus metallidurans</name>
    <dbReference type="NCBI Taxonomy" id="1888891"/>
    <lineage>
        <taxon>Bacteria</taxon>
        <taxon>Bacillati</taxon>
        <taxon>Bacillota</taxon>
        <taxon>Clostridia</taxon>
        <taxon>Eubacteriales</taxon>
        <taxon>Desulfitobacteriaceae</taxon>
        <taxon>Desulfosporosinus</taxon>
    </lineage>
</organism>
<dbReference type="InterPro" id="IPR035069">
    <property type="entry name" value="TTHA1013/TTHA0281-like"/>
</dbReference>
<accession>A0A1Q8QX09</accession>
<reference evidence="1 2" key="1">
    <citation type="submission" date="2016-09" db="EMBL/GenBank/DDBJ databases">
        <title>Complete genome of Desulfosporosinus sp. OL.</title>
        <authorList>
            <person name="Mardanov A."/>
            <person name="Beletsky A."/>
            <person name="Panova A."/>
            <person name="Karnachuk O."/>
            <person name="Ravin N."/>
        </authorList>
    </citation>
    <scope>NUCLEOTIDE SEQUENCE [LARGE SCALE GENOMIC DNA]</scope>
    <source>
        <strain evidence="1 2">OL</strain>
    </source>
</reference>
<protein>
    <recommendedName>
        <fullName evidence="3">Toxin-antitoxin system HicB family antitoxin</fullName>
    </recommendedName>
</protein>
<dbReference type="AlphaFoldDB" id="A0A1Q8QX09"/>
<dbReference type="OrthoDB" id="5419659at2"/>
<evidence type="ECO:0000313" key="2">
    <source>
        <dbReference type="Proteomes" id="UP000186102"/>
    </source>
</evidence>
<dbReference type="STRING" id="1888891.DSOL_2167"/>
<dbReference type="SUPFAM" id="SSF47598">
    <property type="entry name" value="Ribbon-helix-helix"/>
    <property type="match status" value="1"/>
</dbReference>
<dbReference type="Gene3D" id="1.10.1220.10">
    <property type="entry name" value="Met repressor-like"/>
    <property type="match status" value="1"/>
</dbReference>
<dbReference type="InterPro" id="IPR010985">
    <property type="entry name" value="Ribbon_hlx_hlx"/>
</dbReference>
<comment type="caution">
    <text evidence="1">The sequence shown here is derived from an EMBL/GenBank/DDBJ whole genome shotgun (WGS) entry which is preliminary data.</text>
</comment>
<dbReference type="GO" id="GO:0006355">
    <property type="term" value="P:regulation of DNA-templated transcription"/>
    <property type="evidence" value="ECO:0007669"/>
    <property type="project" value="InterPro"/>
</dbReference>
<dbReference type="InterPro" id="IPR013321">
    <property type="entry name" value="Arc_rbn_hlx_hlx"/>
</dbReference>
<evidence type="ECO:0008006" key="3">
    <source>
        <dbReference type="Google" id="ProtNLM"/>
    </source>
</evidence>
<gene>
    <name evidence="1" type="ORF">DSOL_2167</name>
</gene>
<dbReference type="SUPFAM" id="SSF143100">
    <property type="entry name" value="TTHA1013/TTHA0281-like"/>
    <property type="match status" value="1"/>
</dbReference>
<dbReference type="RefSeq" id="WP_075364807.1">
    <property type="nucleotide sequence ID" value="NZ_MLBF01000013.1"/>
</dbReference>
<dbReference type="Proteomes" id="UP000186102">
    <property type="component" value="Unassembled WGS sequence"/>
</dbReference>
<dbReference type="Pfam" id="PF05534">
    <property type="entry name" value="HicB"/>
    <property type="match status" value="1"/>
</dbReference>
<dbReference type="Gene3D" id="3.30.160.250">
    <property type="match status" value="1"/>
</dbReference>
<name>A0A1Q8QX09_9FIRM</name>
<dbReference type="EMBL" id="MLBF01000013">
    <property type="protein sequence ID" value="OLN31872.1"/>
    <property type="molecule type" value="Genomic_DNA"/>
</dbReference>
<sequence length="136" mass="15320">MKELEFYMNLDYEIKIRKLAEDEGSGWFAQIPLLPGCMSDGGTVDECLVNLEDAKKGWIEACIELGREVPEPSKTTDFSGQLRVRMPKSLHQALSERAKEENISLNQFILYQLSRGIGYKVSLPNGVVPSHNGKQF</sequence>
<proteinExistence type="predicted"/>
<dbReference type="InterPro" id="IPR008651">
    <property type="entry name" value="Uncharacterised_HicB"/>
</dbReference>
<keyword evidence="2" id="KW-1185">Reference proteome</keyword>